<evidence type="ECO:0000313" key="3">
    <source>
        <dbReference type="Proteomes" id="UP001157914"/>
    </source>
</evidence>
<sequence>MITLRPAIQAATTPVSKTTLQPGVFMPNLADLFSRSAVRKFVGLVLVTGLAACQASPQPPAAVSAGVTAPSIARSQAVPGETTFAFEPFTGAPGNIADELSEQIGSEARRQGITLVRRVGASATYRVNGYLAATGEPGTVFYVFDIVDSSGKRLKRISGTESTGGTSGDPWQSVSSSELSRIANRSMVEIKAWLNRQ</sequence>
<evidence type="ECO:0000313" key="2">
    <source>
        <dbReference type="EMBL" id="SMP08071.1"/>
    </source>
</evidence>
<protein>
    <recommendedName>
        <fullName evidence="4">Lipoprotein</fullName>
    </recommendedName>
</protein>
<dbReference type="EMBL" id="FXTT01000001">
    <property type="protein sequence ID" value="SMP08071.1"/>
    <property type="molecule type" value="Genomic_DNA"/>
</dbReference>
<keyword evidence="3" id="KW-1185">Reference proteome</keyword>
<name>A0ABY1NF70_9HYPH</name>
<evidence type="ECO:0008006" key="4">
    <source>
        <dbReference type="Google" id="ProtNLM"/>
    </source>
</evidence>
<gene>
    <name evidence="2" type="ORF">SAMN06265374_0935</name>
</gene>
<proteinExistence type="predicted"/>
<reference evidence="2 3" key="1">
    <citation type="submission" date="2017-05" db="EMBL/GenBank/DDBJ databases">
        <authorList>
            <person name="Varghese N."/>
            <person name="Submissions S."/>
        </authorList>
    </citation>
    <scope>NUCLEOTIDE SEQUENCE [LARGE SCALE GENOMIC DNA]</scope>
    <source>
        <strain evidence="2 3">DSM 15949</strain>
    </source>
</reference>
<dbReference type="Proteomes" id="UP001157914">
    <property type="component" value="Unassembled WGS sequence"/>
</dbReference>
<organism evidence="2 3">
    <name type="scientific">Roseibium denhamense</name>
    <dbReference type="NCBI Taxonomy" id="76305"/>
    <lineage>
        <taxon>Bacteria</taxon>
        <taxon>Pseudomonadati</taxon>
        <taxon>Pseudomonadota</taxon>
        <taxon>Alphaproteobacteria</taxon>
        <taxon>Hyphomicrobiales</taxon>
        <taxon>Stappiaceae</taxon>
        <taxon>Roseibium</taxon>
    </lineage>
</organism>
<comment type="caution">
    <text evidence="2">The sequence shown here is derived from an EMBL/GenBank/DDBJ whole genome shotgun (WGS) entry which is preliminary data.</text>
</comment>
<feature type="region of interest" description="Disordered" evidence="1">
    <location>
        <begin position="157"/>
        <end position="176"/>
    </location>
</feature>
<evidence type="ECO:0000256" key="1">
    <source>
        <dbReference type="SAM" id="MobiDB-lite"/>
    </source>
</evidence>
<accession>A0ABY1NF70</accession>